<reference evidence="3" key="1">
    <citation type="submission" date="2016-10" db="EMBL/GenBank/DDBJ databases">
        <authorList>
            <person name="Varghese N."/>
            <person name="Submissions S."/>
        </authorList>
    </citation>
    <scope>NUCLEOTIDE SEQUENCE [LARGE SCALE GENOMIC DNA]</scope>
    <source>
        <strain evidence="3">DSM 45245</strain>
    </source>
</reference>
<name>A0A1H3QMH6_9ACTN</name>
<proteinExistence type="predicted"/>
<evidence type="ECO:0000313" key="2">
    <source>
        <dbReference type="EMBL" id="SDZ14804.1"/>
    </source>
</evidence>
<evidence type="ECO:0000313" key="3">
    <source>
        <dbReference type="Proteomes" id="UP000242415"/>
    </source>
</evidence>
<dbReference type="RefSeq" id="WP_091558315.1">
    <property type="nucleotide sequence ID" value="NZ_FNPH01000006.1"/>
</dbReference>
<keyword evidence="3" id="KW-1185">Reference proteome</keyword>
<protein>
    <recommendedName>
        <fullName evidence="4">Baseplate assembly protein</fullName>
    </recommendedName>
</protein>
<dbReference type="STRING" id="405436.SAMN05444365_10623"/>
<organism evidence="2 3">
    <name type="scientific">Micromonospora pattaloongensis</name>
    <dbReference type="NCBI Taxonomy" id="405436"/>
    <lineage>
        <taxon>Bacteria</taxon>
        <taxon>Bacillati</taxon>
        <taxon>Actinomycetota</taxon>
        <taxon>Actinomycetes</taxon>
        <taxon>Micromonosporales</taxon>
        <taxon>Micromonosporaceae</taxon>
        <taxon>Micromonospora</taxon>
    </lineage>
</organism>
<evidence type="ECO:0008006" key="4">
    <source>
        <dbReference type="Google" id="ProtNLM"/>
    </source>
</evidence>
<gene>
    <name evidence="2" type="ORF">SAMN05444365_10623</name>
</gene>
<dbReference type="OrthoDB" id="9027184at2"/>
<sequence>MTATIPPMPRAGEPPAVVNRTFGAVGLGAALAAAQEELAVAAADGRTGDQVWQLPPGAHTLEGALELGADGVALTVRGDRTVLAVVPAAAASAVEVAALLVRGRAVVLEGVTVECPPVAADLVGVRLEGTDRAAARNVAVRGIHARTATGLRVTAPRVEVSGCAAVEVVASEGLATGVQVSADDVAASGVRVEGARGPQARGVAADADRGLLADVTVTGLTATAPGGVDDAVQVAAGVRVERVVAHRDAPVADGVDLVAWLQAAQARLAAAPAGTSETWNLPPGAFALDAGLHLGAAGRHLVVAGTTAPGAQTHLVVGDATAVAGDLVALAVTGDRVEVRDLLLRARATGALVGVRATGTSSATLRGVEVAEARGDSAAAVEVAAPWVSLTSVRVRAVRADAAAATTLAVGVAATAKQVRLSRVAVTQVNGPTATGIDLTASVRADVASLHVEGVTGATAEAARMRVVGPSGTHRELSLLDVALRTIRGTDAAHALVAFCSGDVAVRGLTVAALEAADAIGVLAVAGGELDWLGGTVEDVRGTARGATGARLLCLPSRAAITVRDVHVEAVRAPGVGPSADPSPTWRAWLEQLRPWIADGAGTGPPAPIPTADPAHVDEVTGLHVCAPVEDFEPFLTDVTASADGGDAGAVTVAASALRRVSGTALQIEAELRDVEIRGVEAWTAVRGGSVRGERVLLAQATWHRMHTGLEFGPCLLSTVDALLTGVVGGPAVVTGPETDLADVLVTFAAAAPPPFRPAPDPLPYTVPGPAGIPPSVLAGSLAPAAVVDLRLADPRAHDVAVRVPGDAERTPTVLGAHPPGQPGRCALRDPEPPPPPSVDPPPVPGPPVDYRARDARSLLALMTDRARRTMPGWAPTGPADHTTMWLELLAARLDALAYRQEVAVAEGYLGTAQARRSVEDHARLVDHHADPGLSATAMIRVELDDDGAGALGLTGHIAATGGVVIPAGTLVVNPDANDRFVVFATESDLAVERALDTFRLAEPVEPGATSAVLAGDHTTLARDRWLVILATDPENPALTDPDMPPHVVRVTRTEVGTDTTRVSWDPRRPSPARYRPDTATVLGNVVPAHHGLPLTPLSAQGAAAVLEGTEGDDLLRPWRERLTVRDPGGPSREVELPWAPVSVHAPGWPWPGHPARCGVPQIAVSVDGEPWNLADDLATLGPADESYVLRPGRAGGVAAVFGDGVNGAALPAREVSVEFAVRIGLGTVANVAAGTLTRLLALGEGGDADLLRGEGDAQRVDLLHKHLRVSNPVAATGGRDPEPLEHVRYAAPLGVRDLRSAVVPEDYERLLEELPDVAAARARVRTTGQRPAVSVTLLLRDEDALAAGGDAGEAERLRRWALARERLESVRLLGFDVELVPPRFVPLDLDLVVDIAPWATGETVRNAVTAALGGPGGALDPDTSGLGGDVHVDALHRRVLGVPGVVAVRVRRLRRLEPGAPERVGAGVLPVAGDEVAILRHPYGPAYPHGVLTVEICGGTS</sequence>
<accession>A0A1H3QMH6</accession>
<evidence type="ECO:0000256" key="1">
    <source>
        <dbReference type="SAM" id="MobiDB-lite"/>
    </source>
</evidence>
<dbReference type="EMBL" id="FNPH01000006">
    <property type="protein sequence ID" value="SDZ14804.1"/>
    <property type="molecule type" value="Genomic_DNA"/>
</dbReference>
<feature type="region of interest" description="Disordered" evidence="1">
    <location>
        <begin position="807"/>
        <end position="846"/>
    </location>
</feature>
<dbReference type="Proteomes" id="UP000242415">
    <property type="component" value="Unassembled WGS sequence"/>
</dbReference>
<feature type="compositionally biased region" description="Pro residues" evidence="1">
    <location>
        <begin position="833"/>
        <end position="846"/>
    </location>
</feature>